<dbReference type="PROSITE" id="PS50042">
    <property type="entry name" value="CNMP_BINDING_3"/>
    <property type="match status" value="1"/>
</dbReference>
<dbReference type="RefSeq" id="WP_135176887.1">
    <property type="nucleotide sequence ID" value="NZ_SPQT01000018.1"/>
</dbReference>
<dbReference type="SUPFAM" id="SSF46785">
    <property type="entry name" value="Winged helix' DNA-binding domain"/>
    <property type="match status" value="1"/>
</dbReference>
<dbReference type="CDD" id="cd00038">
    <property type="entry name" value="CAP_ED"/>
    <property type="match status" value="1"/>
</dbReference>
<dbReference type="AlphaFoldDB" id="A0A4Y9LPG0"/>
<dbReference type="InterPro" id="IPR000595">
    <property type="entry name" value="cNMP-bd_dom"/>
</dbReference>
<organism evidence="6 7">
    <name type="scientific">Bradyrhizobium niftali</name>
    <dbReference type="NCBI Taxonomy" id="2560055"/>
    <lineage>
        <taxon>Bacteria</taxon>
        <taxon>Pseudomonadati</taxon>
        <taxon>Pseudomonadota</taxon>
        <taxon>Alphaproteobacteria</taxon>
        <taxon>Hyphomicrobiales</taxon>
        <taxon>Nitrobacteraceae</taxon>
        <taxon>Bradyrhizobium</taxon>
    </lineage>
</organism>
<dbReference type="Proteomes" id="UP000297966">
    <property type="component" value="Unassembled WGS sequence"/>
</dbReference>
<dbReference type="InterPro" id="IPR012318">
    <property type="entry name" value="HTH_CRP"/>
</dbReference>
<evidence type="ECO:0000259" key="4">
    <source>
        <dbReference type="PROSITE" id="PS50042"/>
    </source>
</evidence>
<proteinExistence type="predicted"/>
<protein>
    <submittedName>
        <fullName evidence="6">Crp/Fnr family transcriptional regulator</fullName>
    </submittedName>
</protein>
<dbReference type="PANTHER" id="PTHR24567:SF74">
    <property type="entry name" value="HTH-TYPE TRANSCRIPTIONAL REGULATOR ARCR"/>
    <property type="match status" value="1"/>
</dbReference>
<name>A0A4Y9LPG0_9BRAD</name>
<keyword evidence="7" id="KW-1185">Reference proteome</keyword>
<reference evidence="6 7" key="1">
    <citation type="submission" date="2019-03" db="EMBL/GenBank/DDBJ databases">
        <title>Bradyrhizobium diversity isolated from nodules of Chamaecrista fasciculata.</title>
        <authorList>
            <person name="Klepa M.S."/>
            <person name="Urquiaga M.O."/>
            <person name="Hungria M."/>
            <person name="Delamuta J.R."/>
        </authorList>
    </citation>
    <scope>NUCLEOTIDE SEQUENCE [LARGE SCALE GENOMIC DNA]</scope>
    <source>
        <strain evidence="6 7">CNPSo 3448</strain>
    </source>
</reference>
<accession>A0A4Y9LPG0</accession>
<sequence length="216" mass="24602">MAGFEKDFVTPSRPALDWKSLSLESPLLAVLPESARRLTRSLELQRESTLFSRGDGPQAMFFVVSGEIRLLRRSKAGGEVVLQRTRRGFLAEASLDQSTYHCDAVAAEPTRLLAIRRRAFTDALAVRGFRDRWIAHLARELRKARAHSERLSLKTARERIVHFIETEGEGGMVDLNQSKKDWASELGLTHEALYRTLAQMEKRDELEVDQSRLTLR</sequence>
<evidence type="ECO:0000256" key="2">
    <source>
        <dbReference type="ARBA" id="ARBA00023125"/>
    </source>
</evidence>
<dbReference type="OrthoDB" id="571714at2"/>
<dbReference type="InterPro" id="IPR050397">
    <property type="entry name" value="Env_Response_Regulators"/>
</dbReference>
<dbReference type="InterPro" id="IPR036388">
    <property type="entry name" value="WH-like_DNA-bd_sf"/>
</dbReference>
<feature type="domain" description="HTH crp-type" evidence="5">
    <location>
        <begin position="154"/>
        <end position="216"/>
    </location>
</feature>
<dbReference type="InterPro" id="IPR014710">
    <property type="entry name" value="RmlC-like_jellyroll"/>
</dbReference>
<dbReference type="PROSITE" id="PS51063">
    <property type="entry name" value="HTH_CRP_2"/>
    <property type="match status" value="1"/>
</dbReference>
<keyword evidence="3" id="KW-0804">Transcription</keyword>
<dbReference type="Pfam" id="PF00027">
    <property type="entry name" value="cNMP_binding"/>
    <property type="match status" value="1"/>
</dbReference>
<evidence type="ECO:0000259" key="5">
    <source>
        <dbReference type="PROSITE" id="PS51063"/>
    </source>
</evidence>
<dbReference type="InterPro" id="IPR018490">
    <property type="entry name" value="cNMP-bd_dom_sf"/>
</dbReference>
<dbReference type="InterPro" id="IPR036390">
    <property type="entry name" value="WH_DNA-bd_sf"/>
</dbReference>
<feature type="domain" description="Cyclic nucleotide-binding" evidence="4">
    <location>
        <begin position="48"/>
        <end position="124"/>
    </location>
</feature>
<evidence type="ECO:0000256" key="3">
    <source>
        <dbReference type="ARBA" id="ARBA00023163"/>
    </source>
</evidence>
<keyword evidence="2" id="KW-0238">DNA-binding</keyword>
<dbReference type="GO" id="GO:0003700">
    <property type="term" value="F:DNA-binding transcription factor activity"/>
    <property type="evidence" value="ECO:0007669"/>
    <property type="project" value="TreeGrafter"/>
</dbReference>
<evidence type="ECO:0000313" key="7">
    <source>
        <dbReference type="Proteomes" id="UP000297966"/>
    </source>
</evidence>
<keyword evidence="1" id="KW-0805">Transcription regulation</keyword>
<gene>
    <name evidence="6" type="ORF">E4K65_28150</name>
</gene>
<dbReference type="GO" id="GO:0005829">
    <property type="term" value="C:cytosol"/>
    <property type="evidence" value="ECO:0007669"/>
    <property type="project" value="TreeGrafter"/>
</dbReference>
<dbReference type="Gene3D" id="2.60.120.10">
    <property type="entry name" value="Jelly Rolls"/>
    <property type="match status" value="1"/>
</dbReference>
<dbReference type="EMBL" id="SPQT01000018">
    <property type="protein sequence ID" value="TFV44547.1"/>
    <property type="molecule type" value="Genomic_DNA"/>
</dbReference>
<dbReference type="PANTHER" id="PTHR24567">
    <property type="entry name" value="CRP FAMILY TRANSCRIPTIONAL REGULATORY PROTEIN"/>
    <property type="match status" value="1"/>
</dbReference>
<dbReference type="SUPFAM" id="SSF51206">
    <property type="entry name" value="cAMP-binding domain-like"/>
    <property type="match status" value="1"/>
</dbReference>
<comment type="caution">
    <text evidence="6">The sequence shown here is derived from an EMBL/GenBank/DDBJ whole genome shotgun (WGS) entry which is preliminary data.</text>
</comment>
<dbReference type="Gene3D" id="1.10.10.10">
    <property type="entry name" value="Winged helix-like DNA-binding domain superfamily/Winged helix DNA-binding domain"/>
    <property type="match status" value="1"/>
</dbReference>
<evidence type="ECO:0000313" key="6">
    <source>
        <dbReference type="EMBL" id="TFV44547.1"/>
    </source>
</evidence>
<evidence type="ECO:0000256" key="1">
    <source>
        <dbReference type="ARBA" id="ARBA00023015"/>
    </source>
</evidence>
<dbReference type="GO" id="GO:0003677">
    <property type="term" value="F:DNA binding"/>
    <property type="evidence" value="ECO:0007669"/>
    <property type="project" value="UniProtKB-KW"/>
</dbReference>